<dbReference type="RefSeq" id="WP_090742861.1">
    <property type="nucleotide sequence ID" value="NZ_CZQA01000001.1"/>
</dbReference>
<dbReference type="STRING" id="1742972.COMA1_10346"/>
<organism evidence="2 3">
    <name type="scientific">Candidatus Nitrospira nitrosa</name>
    <dbReference type="NCBI Taxonomy" id="1742972"/>
    <lineage>
        <taxon>Bacteria</taxon>
        <taxon>Pseudomonadati</taxon>
        <taxon>Nitrospirota</taxon>
        <taxon>Nitrospiria</taxon>
        <taxon>Nitrospirales</taxon>
        <taxon>Nitrospiraceae</taxon>
        <taxon>Nitrospira</taxon>
    </lineage>
</organism>
<proteinExistence type="predicted"/>
<protein>
    <submittedName>
        <fullName evidence="2">Uncharacterized protein</fullName>
    </submittedName>
</protein>
<keyword evidence="3" id="KW-1185">Reference proteome</keyword>
<dbReference type="Proteomes" id="UP000199032">
    <property type="component" value="Unassembled WGS sequence"/>
</dbReference>
<evidence type="ECO:0000313" key="3">
    <source>
        <dbReference type="Proteomes" id="UP000199032"/>
    </source>
</evidence>
<gene>
    <name evidence="2" type="ORF">COMA1_10346</name>
</gene>
<feature type="signal peptide" evidence="1">
    <location>
        <begin position="1"/>
        <end position="21"/>
    </location>
</feature>
<evidence type="ECO:0000256" key="1">
    <source>
        <dbReference type="SAM" id="SignalP"/>
    </source>
</evidence>
<dbReference type="AlphaFoldDB" id="A0A0S4L5J1"/>
<keyword evidence="1" id="KW-0732">Signal</keyword>
<feature type="chain" id="PRO_5006623732" evidence="1">
    <location>
        <begin position="22"/>
        <end position="328"/>
    </location>
</feature>
<dbReference type="EMBL" id="CZQA01000001">
    <property type="protein sequence ID" value="CUS31952.1"/>
    <property type="molecule type" value="Genomic_DNA"/>
</dbReference>
<sequence>MPPLRIVIILFLIGSSVSGCADTSLYTDQPSYVALAERFIETEGLSHLPHQRLAITSFGMEFDTKLLIPLTTGQRHRLPGESHIAPNVHKALVLDLAEDRMQSLADQAYTQLVEDLQAAGYDIVPYDTFKNLPAYRLLSDLVGNESPTPMTFKLGYPDHVIQGEALVFAPTGSRWYSPPVGEVGSRLGETLASLGSDIRLVRRGLLGGEAVSQAEINLANQLNATLVKAYYVVRPLQSNLEAEWLEGTLPIKGYTIVGSGETHLAFRTPGAPTSHHLLGRQTPPQGGNAFVRLLRDVRVRNSPTSSQDLKTYLDIIGKLFILALLVER</sequence>
<name>A0A0S4L5J1_9BACT</name>
<dbReference type="PROSITE" id="PS51257">
    <property type="entry name" value="PROKAR_LIPOPROTEIN"/>
    <property type="match status" value="1"/>
</dbReference>
<accession>A0A0S4L5J1</accession>
<reference evidence="2 3" key="1">
    <citation type="submission" date="2015-10" db="EMBL/GenBank/DDBJ databases">
        <authorList>
            <person name="Gilbert D.G."/>
        </authorList>
    </citation>
    <scope>NUCLEOTIDE SEQUENCE [LARGE SCALE GENOMIC DNA]</scope>
    <source>
        <strain evidence="2">COMA1</strain>
    </source>
</reference>
<evidence type="ECO:0000313" key="2">
    <source>
        <dbReference type="EMBL" id="CUS31952.1"/>
    </source>
</evidence>